<dbReference type="GO" id="GO:0008168">
    <property type="term" value="F:methyltransferase activity"/>
    <property type="evidence" value="ECO:0007669"/>
    <property type="project" value="UniProtKB-KW"/>
</dbReference>
<dbReference type="Pfam" id="PF04989">
    <property type="entry name" value="RMNT_CmcI"/>
    <property type="match status" value="1"/>
</dbReference>
<keyword evidence="1 3" id="KW-0489">Methyltransferase</keyword>
<dbReference type="InterPro" id="IPR029063">
    <property type="entry name" value="SAM-dependent_MTases_sf"/>
</dbReference>
<evidence type="ECO:0000313" key="4">
    <source>
        <dbReference type="Proteomes" id="UP001268610"/>
    </source>
</evidence>
<comment type="caution">
    <text evidence="3">The sequence shown here is derived from an EMBL/GenBank/DDBJ whole genome shotgun (WGS) entry which is preliminary data.</text>
</comment>
<dbReference type="RefSeq" id="WP_310866849.1">
    <property type="nucleotide sequence ID" value="NZ_JAVLSF010001345.1"/>
</dbReference>
<evidence type="ECO:0000313" key="3">
    <source>
        <dbReference type="EMBL" id="MDR9778898.1"/>
    </source>
</evidence>
<feature type="non-terminal residue" evidence="3">
    <location>
        <position position="81"/>
    </location>
</feature>
<protein>
    <submittedName>
        <fullName evidence="3">CmcI family methyltransferase</fullName>
    </submittedName>
</protein>
<dbReference type="SUPFAM" id="SSF53335">
    <property type="entry name" value="S-adenosyl-L-methionine-dependent methyltransferases"/>
    <property type="match status" value="1"/>
</dbReference>
<dbReference type="GO" id="GO:0008610">
    <property type="term" value="P:lipid biosynthetic process"/>
    <property type="evidence" value="ECO:0007669"/>
    <property type="project" value="InterPro"/>
</dbReference>
<dbReference type="AlphaFoldDB" id="A0AAJ2H5A7"/>
<dbReference type="EMBL" id="JAVLSF010001345">
    <property type="protein sequence ID" value="MDR9778898.1"/>
    <property type="molecule type" value="Genomic_DNA"/>
</dbReference>
<dbReference type="GO" id="GO:0005886">
    <property type="term" value="C:plasma membrane"/>
    <property type="evidence" value="ECO:0007669"/>
    <property type="project" value="TreeGrafter"/>
</dbReference>
<dbReference type="Gene3D" id="3.40.50.150">
    <property type="entry name" value="Vaccinia Virus protein VP39"/>
    <property type="match status" value="1"/>
</dbReference>
<organism evidence="3 4">
    <name type="scientific">Rhizobium hidalgonense</name>
    <dbReference type="NCBI Taxonomy" id="1538159"/>
    <lineage>
        <taxon>Bacteria</taxon>
        <taxon>Pseudomonadati</taxon>
        <taxon>Pseudomonadota</taxon>
        <taxon>Alphaproteobacteria</taxon>
        <taxon>Hyphomicrobiales</taxon>
        <taxon>Rhizobiaceae</taxon>
        <taxon>Rhizobium/Agrobacterium group</taxon>
        <taxon>Rhizobium</taxon>
    </lineage>
</organism>
<accession>A0AAJ2H5A7</accession>
<proteinExistence type="predicted"/>
<name>A0AAJ2H5A7_9HYPH</name>
<dbReference type="Proteomes" id="UP001268610">
    <property type="component" value="Unassembled WGS sequence"/>
</dbReference>
<reference evidence="3" key="1">
    <citation type="submission" date="2023-04" db="EMBL/GenBank/DDBJ databases">
        <title>Genomic characterization of faba bean (Vicia faba) microsymbionts in Mexican soils.</title>
        <authorList>
            <person name="Rivera Orduna F.N."/>
            <person name="Guevara-Luna J."/>
            <person name="Yan J."/>
            <person name="Arroyo-Herrera I."/>
            <person name="Li Y."/>
            <person name="Vasquez-Murrieta M.S."/>
            <person name="Wang E.T."/>
        </authorList>
    </citation>
    <scope>NUCLEOTIDE SEQUENCE</scope>
    <source>
        <strain evidence="3">CH26</strain>
    </source>
</reference>
<dbReference type="PANTHER" id="PTHR40048:SF1">
    <property type="entry name" value="RHAMNOSYL O-METHYLTRANSFERASE"/>
    <property type="match status" value="1"/>
</dbReference>
<dbReference type="GO" id="GO:0071770">
    <property type="term" value="P:DIM/DIP cell wall layer assembly"/>
    <property type="evidence" value="ECO:0007669"/>
    <property type="project" value="TreeGrafter"/>
</dbReference>
<sequence length="81" mass="9568">MEKVKKFQEEVQQNIVKIGQDPDLQALSRIWVREVSPYKWAYNFSWLGRPAIQFPNDAWMLQELIWSIRPDLIIETGIAHG</sequence>
<dbReference type="InterPro" id="IPR007072">
    <property type="entry name" value="RNMT_CmcI"/>
</dbReference>
<evidence type="ECO:0000256" key="2">
    <source>
        <dbReference type="ARBA" id="ARBA00022679"/>
    </source>
</evidence>
<dbReference type="PANTHER" id="PTHR40048">
    <property type="entry name" value="RHAMNOSYL O-METHYLTRANSFERASE"/>
    <property type="match status" value="1"/>
</dbReference>
<keyword evidence="2" id="KW-0808">Transferase</keyword>
<gene>
    <name evidence="3" type="ORF">RJJ65_40845</name>
</gene>
<dbReference type="GO" id="GO:0032259">
    <property type="term" value="P:methylation"/>
    <property type="evidence" value="ECO:0007669"/>
    <property type="project" value="UniProtKB-KW"/>
</dbReference>
<evidence type="ECO:0000256" key="1">
    <source>
        <dbReference type="ARBA" id="ARBA00022603"/>
    </source>
</evidence>